<keyword evidence="4" id="KW-0297">G-protein coupled receptor</keyword>
<dbReference type="PRINTS" id="PR00237">
    <property type="entry name" value="GPCRRHODOPSN"/>
</dbReference>
<dbReference type="PROSITE" id="PS50262">
    <property type="entry name" value="G_PROTEIN_RECEP_F1_2"/>
    <property type="match status" value="1"/>
</dbReference>
<keyword evidence="7" id="KW-0807">Transducer</keyword>
<feature type="compositionally biased region" description="Polar residues" evidence="8">
    <location>
        <begin position="372"/>
        <end position="382"/>
    </location>
</feature>
<evidence type="ECO:0000313" key="11">
    <source>
        <dbReference type="EMBL" id="VDI21093.1"/>
    </source>
</evidence>
<keyword evidence="2 9" id="KW-0812">Transmembrane</keyword>
<dbReference type="PANTHER" id="PTHR45695">
    <property type="entry name" value="LEUCOKININ RECEPTOR-RELATED"/>
    <property type="match status" value="1"/>
</dbReference>
<feature type="transmembrane region" description="Helical" evidence="9">
    <location>
        <begin position="81"/>
        <end position="101"/>
    </location>
</feature>
<dbReference type="EMBL" id="UYJE01003637">
    <property type="protein sequence ID" value="VDI21093.1"/>
    <property type="molecule type" value="Genomic_DNA"/>
</dbReference>
<accession>A0A8B6DLW4</accession>
<comment type="caution">
    <text evidence="11">The sequence shown here is derived from an EMBL/GenBank/DDBJ whole genome shotgun (WGS) entry which is preliminary data.</text>
</comment>
<evidence type="ECO:0000259" key="10">
    <source>
        <dbReference type="PROSITE" id="PS50262"/>
    </source>
</evidence>
<evidence type="ECO:0000256" key="6">
    <source>
        <dbReference type="ARBA" id="ARBA00023170"/>
    </source>
</evidence>
<evidence type="ECO:0000256" key="4">
    <source>
        <dbReference type="ARBA" id="ARBA00023040"/>
    </source>
</evidence>
<dbReference type="CDD" id="cd00637">
    <property type="entry name" value="7tm_classA_rhodopsin-like"/>
    <property type="match status" value="1"/>
</dbReference>
<gene>
    <name evidence="11" type="ORF">MGAL_10B030459</name>
</gene>
<feature type="region of interest" description="Disordered" evidence="8">
    <location>
        <begin position="352"/>
        <end position="382"/>
    </location>
</feature>
<dbReference type="GO" id="GO:0004930">
    <property type="term" value="F:G protein-coupled receptor activity"/>
    <property type="evidence" value="ECO:0007669"/>
    <property type="project" value="UniProtKB-KW"/>
</dbReference>
<keyword evidence="5 9" id="KW-0472">Membrane</keyword>
<feature type="domain" description="G-protein coupled receptors family 1 profile" evidence="10">
    <location>
        <begin position="60"/>
        <end position="318"/>
    </location>
</feature>
<evidence type="ECO:0000256" key="1">
    <source>
        <dbReference type="ARBA" id="ARBA00004141"/>
    </source>
</evidence>
<dbReference type="GO" id="GO:0005886">
    <property type="term" value="C:plasma membrane"/>
    <property type="evidence" value="ECO:0007669"/>
    <property type="project" value="TreeGrafter"/>
</dbReference>
<feature type="transmembrane region" description="Helical" evidence="9">
    <location>
        <begin position="255"/>
        <end position="274"/>
    </location>
</feature>
<protein>
    <recommendedName>
        <fullName evidence="10">G-protein coupled receptors family 1 profile domain-containing protein</fullName>
    </recommendedName>
</protein>
<feature type="transmembrane region" description="Helical" evidence="9">
    <location>
        <begin position="160"/>
        <end position="180"/>
    </location>
</feature>
<feature type="transmembrane region" description="Helical" evidence="9">
    <location>
        <begin position="121"/>
        <end position="140"/>
    </location>
</feature>
<dbReference type="Pfam" id="PF00001">
    <property type="entry name" value="7tm_1"/>
    <property type="match status" value="1"/>
</dbReference>
<keyword evidence="12" id="KW-1185">Reference proteome</keyword>
<evidence type="ECO:0000256" key="7">
    <source>
        <dbReference type="ARBA" id="ARBA00023224"/>
    </source>
</evidence>
<dbReference type="Gene3D" id="1.20.1070.10">
    <property type="entry name" value="Rhodopsin 7-helix transmembrane proteins"/>
    <property type="match status" value="1"/>
</dbReference>
<dbReference type="AlphaFoldDB" id="A0A8B6DLW4"/>
<evidence type="ECO:0000256" key="2">
    <source>
        <dbReference type="ARBA" id="ARBA00022692"/>
    </source>
</evidence>
<keyword evidence="3 9" id="KW-1133">Transmembrane helix</keyword>
<sequence>MDNLNSPLDFGFGNHTFDFDLGNLSLKDLFGKVKKHEMPDDEKAIKIFAYAVAMFLSFFGNLTLIVVILSTKSLRTKFNYYILNLAVADILVPLTCMWLHLVIDFNPSTWILGSFFCKINTFSQVFVVSVGIFTLLVTILDRFLASEHPSLLWLTQGHQIIVIILTWVCGAAIALPWLLYTHLVELDFLGKHEVLCQAKFPSKDSRKAYTTIFFIIGYAIPLWIMCVCIVLSMGKRKKSDIPITFLHPTLDMKRKALNMLLSVLLVFFICWTPQQCLKLWDVFRTRNAHSKLPPWIDSYVFAAYYMAYSSTCFHPLIYIGFNKCFRHAAIAMIKCKRDKFSPTTVYPGLGSEVPLENSDSEEQDSNSIELQGPSNAQQPNLNNNHRYSFSDIQLVHSCYQDQTQEVQQKE</sequence>
<keyword evidence="6" id="KW-0675">Receptor</keyword>
<comment type="subcellular location">
    <subcellularLocation>
        <location evidence="1">Membrane</location>
        <topology evidence="1">Multi-pass membrane protein</topology>
    </subcellularLocation>
</comment>
<feature type="transmembrane region" description="Helical" evidence="9">
    <location>
        <begin position="47"/>
        <end position="69"/>
    </location>
</feature>
<evidence type="ECO:0000256" key="3">
    <source>
        <dbReference type="ARBA" id="ARBA00022989"/>
    </source>
</evidence>
<organism evidence="11 12">
    <name type="scientific">Mytilus galloprovincialis</name>
    <name type="common">Mediterranean mussel</name>
    <dbReference type="NCBI Taxonomy" id="29158"/>
    <lineage>
        <taxon>Eukaryota</taxon>
        <taxon>Metazoa</taxon>
        <taxon>Spiralia</taxon>
        <taxon>Lophotrochozoa</taxon>
        <taxon>Mollusca</taxon>
        <taxon>Bivalvia</taxon>
        <taxon>Autobranchia</taxon>
        <taxon>Pteriomorphia</taxon>
        <taxon>Mytilida</taxon>
        <taxon>Mytiloidea</taxon>
        <taxon>Mytilidae</taxon>
        <taxon>Mytilinae</taxon>
        <taxon>Mytilus</taxon>
    </lineage>
</organism>
<dbReference type="PANTHER" id="PTHR45695:SF9">
    <property type="entry name" value="LEUCOKININ RECEPTOR"/>
    <property type="match status" value="1"/>
</dbReference>
<evidence type="ECO:0000256" key="5">
    <source>
        <dbReference type="ARBA" id="ARBA00023136"/>
    </source>
</evidence>
<evidence type="ECO:0000313" key="12">
    <source>
        <dbReference type="Proteomes" id="UP000596742"/>
    </source>
</evidence>
<dbReference type="Proteomes" id="UP000596742">
    <property type="component" value="Unassembled WGS sequence"/>
</dbReference>
<dbReference type="InterPro" id="IPR000276">
    <property type="entry name" value="GPCR_Rhodpsn"/>
</dbReference>
<proteinExistence type="predicted"/>
<feature type="transmembrane region" description="Helical" evidence="9">
    <location>
        <begin position="299"/>
        <end position="321"/>
    </location>
</feature>
<feature type="transmembrane region" description="Helical" evidence="9">
    <location>
        <begin position="212"/>
        <end position="234"/>
    </location>
</feature>
<dbReference type="OrthoDB" id="5975505at2759"/>
<dbReference type="InterPro" id="IPR017452">
    <property type="entry name" value="GPCR_Rhodpsn_7TM"/>
</dbReference>
<reference evidence="11" key="1">
    <citation type="submission" date="2018-11" db="EMBL/GenBank/DDBJ databases">
        <authorList>
            <person name="Alioto T."/>
            <person name="Alioto T."/>
        </authorList>
    </citation>
    <scope>NUCLEOTIDE SEQUENCE</scope>
</reference>
<evidence type="ECO:0000256" key="9">
    <source>
        <dbReference type="SAM" id="Phobius"/>
    </source>
</evidence>
<name>A0A8B6DLW4_MYTGA</name>
<dbReference type="SUPFAM" id="SSF81321">
    <property type="entry name" value="Family A G protein-coupled receptor-like"/>
    <property type="match status" value="1"/>
</dbReference>
<evidence type="ECO:0000256" key="8">
    <source>
        <dbReference type="SAM" id="MobiDB-lite"/>
    </source>
</evidence>